<evidence type="ECO:0008006" key="4">
    <source>
        <dbReference type="Google" id="ProtNLM"/>
    </source>
</evidence>
<evidence type="ECO:0000313" key="3">
    <source>
        <dbReference type="Proteomes" id="UP000319908"/>
    </source>
</evidence>
<organism evidence="2 3">
    <name type="scientific">Allorhodopirellula heiligendammensis</name>
    <dbReference type="NCBI Taxonomy" id="2714739"/>
    <lineage>
        <taxon>Bacteria</taxon>
        <taxon>Pseudomonadati</taxon>
        <taxon>Planctomycetota</taxon>
        <taxon>Planctomycetia</taxon>
        <taxon>Pirellulales</taxon>
        <taxon>Pirellulaceae</taxon>
        <taxon>Allorhodopirellula</taxon>
    </lineage>
</organism>
<sequence length="210" mass="22024">MKVARFPNIALALAVFAGGFTATSSSADDGHEHPASHEHATVSKAEKQISAALSGLTPEDKKLAMSQRFCPIRTHDRLGAMGTPQKLTIEGKPVFVCCKGCVDKAVAGGAATVKTVAKLRDSTHTLAKLPVAERKAIEAQKYCAVASHSLLGAMGEPIKLEIDGTPVYLCCSGCTNRAQSNPVATLAKVKELNTAGTRNGGDQDHADHKH</sequence>
<comment type="caution">
    <text evidence="2">The sequence shown here is derived from an EMBL/GenBank/DDBJ whole genome shotgun (WGS) entry which is preliminary data.</text>
</comment>
<dbReference type="RefSeq" id="WP_146407089.1">
    <property type="nucleotide sequence ID" value="NZ_SJPU01000002.1"/>
</dbReference>
<gene>
    <name evidence="2" type="ORF">Poly21_23400</name>
</gene>
<keyword evidence="3" id="KW-1185">Reference proteome</keyword>
<dbReference type="EMBL" id="SJPU01000002">
    <property type="protein sequence ID" value="TWU15148.1"/>
    <property type="molecule type" value="Genomic_DNA"/>
</dbReference>
<dbReference type="Proteomes" id="UP000319908">
    <property type="component" value="Unassembled WGS sequence"/>
</dbReference>
<evidence type="ECO:0000313" key="2">
    <source>
        <dbReference type="EMBL" id="TWU15148.1"/>
    </source>
</evidence>
<proteinExistence type="predicted"/>
<name>A0A5C6BSX3_9BACT</name>
<dbReference type="OrthoDB" id="281529at2"/>
<keyword evidence="1" id="KW-0732">Signal</keyword>
<reference evidence="2 3" key="1">
    <citation type="journal article" date="2020" name="Antonie Van Leeuwenhoek">
        <title>Rhodopirellula heiligendammensis sp. nov., Rhodopirellula pilleata sp. nov., and Rhodopirellula solitaria sp. nov. isolated from natural or artificial marine surfaces in Northern Germany and California, USA, and emended description of the genus Rhodopirellula.</title>
        <authorList>
            <person name="Kallscheuer N."/>
            <person name="Wiegand S."/>
            <person name="Jogler M."/>
            <person name="Boedeker C."/>
            <person name="Peeters S.H."/>
            <person name="Rast P."/>
            <person name="Heuer A."/>
            <person name="Jetten M.S.M."/>
            <person name="Rohde M."/>
            <person name="Jogler C."/>
        </authorList>
    </citation>
    <scope>NUCLEOTIDE SEQUENCE [LARGE SCALE GENOMIC DNA]</scope>
    <source>
        <strain evidence="2 3">Poly21</strain>
    </source>
</reference>
<feature type="signal peptide" evidence="1">
    <location>
        <begin position="1"/>
        <end position="27"/>
    </location>
</feature>
<accession>A0A5C6BSX3</accession>
<evidence type="ECO:0000256" key="1">
    <source>
        <dbReference type="SAM" id="SignalP"/>
    </source>
</evidence>
<dbReference type="AlphaFoldDB" id="A0A5C6BSX3"/>
<feature type="chain" id="PRO_5023007197" description="Archaeal TRASH domain protein" evidence="1">
    <location>
        <begin position="28"/>
        <end position="210"/>
    </location>
</feature>
<protein>
    <recommendedName>
        <fullName evidence="4">Archaeal TRASH domain protein</fullName>
    </recommendedName>
</protein>